<proteinExistence type="predicted"/>
<protein>
    <recommendedName>
        <fullName evidence="4">Hydrophobin</fullName>
    </recommendedName>
</protein>
<keyword evidence="1" id="KW-0732">Signal</keyword>
<feature type="signal peptide" evidence="1">
    <location>
        <begin position="1"/>
        <end position="21"/>
    </location>
</feature>
<evidence type="ECO:0000313" key="3">
    <source>
        <dbReference type="Proteomes" id="UP000027222"/>
    </source>
</evidence>
<accession>A0A067SHX0</accession>
<dbReference type="AlphaFoldDB" id="A0A067SHX0"/>
<keyword evidence="3" id="KW-1185">Reference proteome</keyword>
<gene>
    <name evidence="2" type="ORF">GALMADRAFT_885935</name>
</gene>
<sequence length="107" mass="11577">MKYTLTISAVLLAFPVLLVSADDQCGGTLLSLCCKTVSGPYPRGYVGSGCSLRTSGDSCDSKSSGTPLCCQQLTEVRYMFCAPTFSRWSCSLRNDIQDGVGYYCRPF</sequence>
<reference evidence="3" key="1">
    <citation type="journal article" date="2014" name="Proc. Natl. Acad. Sci. U.S.A.">
        <title>Extensive sampling of basidiomycete genomes demonstrates inadequacy of the white-rot/brown-rot paradigm for wood decay fungi.</title>
        <authorList>
            <person name="Riley R."/>
            <person name="Salamov A.A."/>
            <person name="Brown D.W."/>
            <person name="Nagy L.G."/>
            <person name="Floudas D."/>
            <person name="Held B.W."/>
            <person name="Levasseur A."/>
            <person name="Lombard V."/>
            <person name="Morin E."/>
            <person name="Otillar R."/>
            <person name="Lindquist E.A."/>
            <person name="Sun H."/>
            <person name="LaButti K.M."/>
            <person name="Schmutz J."/>
            <person name="Jabbour D."/>
            <person name="Luo H."/>
            <person name="Baker S.E."/>
            <person name="Pisabarro A.G."/>
            <person name="Walton J.D."/>
            <person name="Blanchette R.A."/>
            <person name="Henrissat B."/>
            <person name="Martin F."/>
            <person name="Cullen D."/>
            <person name="Hibbett D.S."/>
            <person name="Grigoriev I.V."/>
        </authorList>
    </citation>
    <scope>NUCLEOTIDE SEQUENCE [LARGE SCALE GENOMIC DNA]</scope>
    <source>
        <strain evidence="3">CBS 339.88</strain>
    </source>
</reference>
<dbReference type="HOGENOM" id="CLU_2498026_0_0_1"/>
<evidence type="ECO:0000256" key="1">
    <source>
        <dbReference type="SAM" id="SignalP"/>
    </source>
</evidence>
<feature type="chain" id="PRO_5001645757" description="Hydrophobin" evidence="1">
    <location>
        <begin position="22"/>
        <end position="107"/>
    </location>
</feature>
<dbReference type="OrthoDB" id="5747729at2759"/>
<dbReference type="Proteomes" id="UP000027222">
    <property type="component" value="Unassembled WGS sequence"/>
</dbReference>
<name>A0A067SHX0_GALM3</name>
<dbReference type="EMBL" id="KL142397">
    <property type="protein sequence ID" value="KDR70476.1"/>
    <property type="molecule type" value="Genomic_DNA"/>
</dbReference>
<evidence type="ECO:0008006" key="4">
    <source>
        <dbReference type="Google" id="ProtNLM"/>
    </source>
</evidence>
<organism evidence="2 3">
    <name type="scientific">Galerina marginata (strain CBS 339.88)</name>
    <dbReference type="NCBI Taxonomy" id="685588"/>
    <lineage>
        <taxon>Eukaryota</taxon>
        <taxon>Fungi</taxon>
        <taxon>Dikarya</taxon>
        <taxon>Basidiomycota</taxon>
        <taxon>Agaricomycotina</taxon>
        <taxon>Agaricomycetes</taxon>
        <taxon>Agaricomycetidae</taxon>
        <taxon>Agaricales</taxon>
        <taxon>Agaricineae</taxon>
        <taxon>Strophariaceae</taxon>
        <taxon>Galerina</taxon>
    </lineage>
</organism>
<evidence type="ECO:0000313" key="2">
    <source>
        <dbReference type="EMBL" id="KDR70476.1"/>
    </source>
</evidence>